<dbReference type="InterPro" id="IPR015865">
    <property type="entry name" value="Riboflavin_kinase_bac/euk"/>
</dbReference>
<dbReference type="AlphaFoldDB" id="A0A7J5UKT8"/>
<evidence type="ECO:0000256" key="10">
    <source>
        <dbReference type="ARBA" id="ARBA00022827"/>
    </source>
</evidence>
<keyword evidence="12" id="KW-0511">Multifunctional enzyme</keyword>
<evidence type="ECO:0000256" key="3">
    <source>
        <dbReference type="ARBA" id="ARBA00005201"/>
    </source>
</evidence>
<dbReference type="InterPro" id="IPR015864">
    <property type="entry name" value="FAD_synthase"/>
</dbReference>
<evidence type="ECO:0000256" key="13">
    <source>
        <dbReference type="ARBA" id="ARBA00047880"/>
    </source>
</evidence>
<dbReference type="InterPro" id="IPR014729">
    <property type="entry name" value="Rossmann-like_a/b/a_fold"/>
</dbReference>
<dbReference type="Proteomes" id="UP000451860">
    <property type="component" value="Unassembled WGS sequence"/>
</dbReference>
<dbReference type="Pfam" id="PF01687">
    <property type="entry name" value="Flavokinase"/>
    <property type="match status" value="1"/>
</dbReference>
<dbReference type="GO" id="GO:0005524">
    <property type="term" value="F:ATP binding"/>
    <property type="evidence" value="ECO:0007669"/>
    <property type="project" value="UniProtKB-UniRule"/>
</dbReference>
<keyword evidence="11 15" id="KW-0067">ATP-binding</keyword>
<dbReference type="CDD" id="cd02064">
    <property type="entry name" value="FAD_synthetase_N"/>
    <property type="match status" value="1"/>
</dbReference>
<dbReference type="UniPathway" id="UPA00277">
    <property type="reaction ID" value="UER00407"/>
</dbReference>
<dbReference type="NCBIfam" id="NF004160">
    <property type="entry name" value="PRK05627.1-3"/>
    <property type="match status" value="1"/>
</dbReference>
<evidence type="ECO:0000256" key="14">
    <source>
        <dbReference type="ARBA" id="ARBA00049494"/>
    </source>
</evidence>
<keyword evidence="8 15" id="KW-0547">Nucleotide-binding</keyword>
<dbReference type="NCBIfam" id="TIGR00083">
    <property type="entry name" value="ribF"/>
    <property type="match status" value="1"/>
</dbReference>
<comment type="pathway">
    <text evidence="3 15">Cofactor biosynthesis; FMN biosynthesis; FMN from riboflavin (ATP route): step 1/1.</text>
</comment>
<evidence type="ECO:0000256" key="7">
    <source>
        <dbReference type="ARBA" id="ARBA00022695"/>
    </source>
</evidence>
<dbReference type="InterPro" id="IPR023468">
    <property type="entry name" value="Riboflavin_kinase"/>
</dbReference>
<dbReference type="OrthoDB" id="9803667at2"/>
<evidence type="ECO:0000256" key="12">
    <source>
        <dbReference type="ARBA" id="ARBA00023268"/>
    </source>
</evidence>
<evidence type="ECO:0000256" key="1">
    <source>
        <dbReference type="ARBA" id="ARBA00002121"/>
    </source>
</evidence>
<keyword evidence="4 15" id="KW-0285">Flavoprotein</keyword>
<dbReference type="GO" id="GO:0009398">
    <property type="term" value="P:FMN biosynthetic process"/>
    <property type="evidence" value="ECO:0007669"/>
    <property type="project" value="UniProtKB-UniRule"/>
</dbReference>
<dbReference type="Gene3D" id="3.40.50.620">
    <property type="entry name" value="HUPs"/>
    <property type="match status" value="1"/>
</dbReference>
<evidence type="ECO:0000256" key="16">
    <source>
        <dbReference type="SAM" id="MobiDB-lite"/>
    </source>
</evidence>
<comment type="catalytic activity">
    <reaction evidence="13 15">
        <text>riboflavin + ATP = FMN + ADP + H(+)</text>
        <dbReference type="Rhea" id="RHEA:14357"/>
        <dbReference type="ChEBI" id="CHEBI:15378"/>
        <dbReference type="ChEBI" id="CHEBI:30616"/>
        <dbReference type="ChEBI" id="CHEBI:57986"/>
        <dbReference type="ChEBI" id="CHEBI:58210"/>
        <dbReference type="ChEBI" id="CHEBI:456216"/>
        <dbReference type="EC" id="2.7.1.26"/>
    </reaction>
</comment>
<accession>A0A7J5UKT8</accession>
<comment type="similarity">
    <text evidence="15">Belongs to the ribF family.</text>
</comment>
<dbReference type="InterPro" id="IPR023465">
    <property type="entry name" value="Riboflavin_kinase_dom_sf"/>
</dbReference>
<reference evidence="18 19" key="1">
    <citation type="submission" date="2019-10" db="EMBL/GenBank/DDBJ databases">
        <title>Georgenia wutianyii sp. nov. and Georgenia yuyongxinii sp. nov. isolated from plateau pika (Ochotona curzoniae) in the Qinghai-Tibet plateau of China.</title>
        <authorList>
            <person name="Tian Z."/>
        </authorList>
    </citation>
    <scope>NUCLEOTIDE SEQUENCE [LARGE SCALE GENOMIC DNA]</scope>
    <source>
        <strain evidence="18 19">DSM 21501</strain>
    </source>
</reference>
<dbReference type="SUPFAM" id="SSF52374">
    <property type="entry name" value="Nucleotidylyl transferase"/>
    <property type="match status" value="1"/>
</dbReference>
<comment type="function">
    <text evidence="1">Catalyzes the phosphorylation of riboflavin to FMN followed by the adenylation of FMN to FAD.</text>
</comment>
<keyword evidence="10 15" id="KW-0274">FAD</keyword>
<organism evidence="18 19">
    <name type="scientific">Georgenia thermotolerans</name>
    <dbReference type="NCBI Taxonomy" id="527326"/>
    <lineage>
        <taxon>Bacteria</taxon>
        <taxon>Bacillati</taxon>
        <taxon>Actinomycetota</taxon>
        <taxon>Actinomycetes</taxon>
        <taxon>Micrococcales</taxon>
        <taxon>Bogoriellaceae</taxon>
        <taxon>Georgenia</taxon>
    </lineage>
</organism>
<dbReference type="UniPathway" id="UPA00276">
    <property type="reaction ID" value="UER00406"/>
</dbReference>
<dbReference type="EC" id="2.7.1.26" evidence="15"/>
<name>A0A7J5UKT8_9MICO</name>
<dbReference type="PANTHER" id="PTHR22749">
    <property type="entry name" value="RIBOFLAVIN KINASE/FMN ADENYLYLTRANSFERASE"/>
    <property type="match status" value="1"/>
</dbReference>
<keyword evidence="9 15" id="KW-0418">Kinase</keyword>
<evidence type="ECO:0000256" key="6">
    <source>
        <dbReference type="ARBA" id="ARBA00022679"/>
    </source>
</evidence>
<dbReference type="GO" id="GO:0003919">
    <property type="term" value="F:FMN adenylyltransferase activity"/>
    <property type="evidence" value="ECO:0007669"/>
    <property type="project" value="UniProtKB-UniRule"/>
</dbReference>
<dbReference type="PIRSF" id="PIRSF004491">
    <property type="entry name" value="FAD_Synth"/>
    <property type="match status" value="1"/>
</dbReference>
<proteinExistence type="inferred from homology"/>
<dbReference type="GO" id="GO:0009231">
    <property type="term" value="P:riboflavin biosynthetic process"/>
    <property type="evidence" value="ECO:0007669"/>
    <property type="project" value="InterPro"/>
</dbReference>
<keyword evidence="5 15" id="KW-0288">FMN</keyword>
<comment type="catalytic activity">
    <reaction evidence="14 15">
        <text>FMN + ATP + H(+) = FAD + diphosphate</text>
        <dbReference type="Rhea" id="RHEA:17237"/>
        <dbReference type="ChEBI" id="CHEBI:15378"/>
        <dbReference type="ChEBI" id="CHEBI:30616"/>
        <dbReference type="ChEBI" id="CHEBI:33019"/>
        <dbReference type="ChEBI" id="CHEBI:57692"/>
        <dbReference type="ChEBI" id="CHEBI:58210"/>
        <dbReference type="EC" id="2.7.7.2"/>
    </reaction>
</comment>
<evidence type="ECO:0000256" key="8">
    <source>
        <dbReference type="ARBA" id="ARBA00022741"/>
    </source>
</evidence>
<evidence type="ECO:0000256" key="2">
    <source>
        <dbReference type="ARBA" id="ARBA00004726"/>
    </source>
</evidence>
<dbReference type="SMART" id="SM00904">
    <property type="entry name" value="Flavokinase"/>
    <property type="match status" value="1"/>
</dbReference>
<dbReference type="GO" id="GO:0008531">
    <property type="term" value="F:riboflavin kinase activity"/>
    <property type="evidence" value="ECO:0007669"/>
    <property type="project" value="UniProtKB-UniRule"/>
</dbReference>
<evidence type="ECO:0000259" key="17">
    <source>
        <dbReference type="SMART" id="SM00904"/>
    </source>
</evidence>
<dbReference type="Gene3D" id="2.40.30.30">
    <property type="entry name" value="Riboflavin kinase-like"/>
    <property type="match status" value="1"/>
</dbReference>
<feature type="region of interest" description="Disordered" evidence="16">
    <location>
        <begin position="321"/>
        <end position="344"/>
    </location>
</feature>
<comment type="pathway">
    <text evidence="2 15">Cofactor biosynthesis; FAD biosynthesis; FAD from FMN: step 1/1.</text>
</comment>
<evidence type="ECO:0000256" key="5">
    <source>
        <dbReference type="ARBA" id="ARBA00022643"/>
    </source>
</evidence>
<protein>
    <recommendedName>
        <fullName evidence="15">Riboflavin biosynthesis protein</fullName>
    </recommendedName>
    <domain>
        <recommendedName>
            <fullName evidence="15">Riboflavin kinase</fullName>
            <ecNumber evidence="15">2.7.1.26</ecNumber>
        </recommendedName>
        <alternativeName>
            <fullName evidence="15">Flavokinase</fullName>
        </alternativeName>
    </domain>
    <domain>
        <recommendedName>
            <fullName evidence="15">FMN adenylyltransferase</fullName>
            <ecNumber evidence="15">2.7.7.2</ecNumber>
        </recommendedName>
        <alternativeName>
            <fullName evidence="15">FAD pyrophosphorylase</fullName>
        </alternativeName>
        <alternativeName>
            <fullName evidence="15">FAD synthase</fullName>
        </alternativeName>
    </domain>
</protein>
<evidence type="ECO:0000313" key="19">
    <source>
        <dbReference type="Proteomes" id="UP000451860"/>
    </source>
</evidence>
<dbReference type="SUPFAM" id="SSF82114">
    <property type="entry name" value="Riboflavin kinase-like"/>
    <property type="match status" value="1"/>
</dbReference>
<dbReference type="EC" id="2.7.7.2" evidence="15"/>
<evidence type="ECO:0000256" key="4">
    <source>
        <dbReference type="ARBA" id="ARBA00022630"/>
    </source>
</evidence>
<evidence type="ECO:0000256" key="11">
    <source>
        <dbReference type="ARBA" id="ARBA00022840"/>
    </source>
</evidence>
<dbReference type="FunFam" id="2.40.30.30:FF:000003">
    <property type="entry name" value="Riboflavin biosynthesis protein"/>
    <property type="match status" value="1"/>
</dbReference>
<evidence type="ECO:0000256" key="15">
    <source>
        <dbReference type="PIRNR" id="PIRNR004491"/>
    </source>
</evidence>
<dbReference type="FunFam" id="3.40.50.620:FF:000021">
    <property type="entry name" value="Riboflavin biosynthesis protein"/>
    <property type="match status" value="1"/>
</dbReference>
<dbReference type="PANTHER" id="PTHR22749:SF6">
    <property type="entry name" value="RIBOFLAVIN KINASE"/>
    <property type="match status" value="1"/>
</dbReference>
<dbReference type="RefSeq" id="WP_152204009.1">
    <property type="nucleotide sequence ID" value="NZ_VUKF01000040.1"/>
</dbReference>
<keyword evidence="7 15" id="KW-0548">Nucleotidyltransferase</keyword>
<comment type="caution">
    <text evidence="18">The sequence shown here is derived from an EMBL/GenBank/DDBJ whole genome shotgun (WGS) entry which is preliminary data.</text>
</comment>
<gene>
    <name evidence="18" type="ORF">GB883_16455</name>
</gene>
<keyword evidence="6 15" id="KW-0808">Transferase</keyword>
<dbReference type="GO" id="GO:0006747">
    <property type="term" value="P:FAD biosynthetic process"/>
    <property type="evidence" value="ECO:0007669"/>
    <property type="project" value="UniProtKB-UniRule"/>
</dbReference>
<sequence length="344" mass="36590">MQVWRGTEEVPADLGPTVATLGIFDGVHRGHQVVLGAAVSEAEDAGWTSVAITFDPHPATVHRPDEHFELIASLTDRLERLAATGVDAVLVLEYTLDLARHTPEQFARRYLVDTLHAGLVVVGEDVRFGWQNAGDQHTMVRLGHELGFGVRIVKDIECPDTGRRWSSTWVRELLAAGDVAGAANVLGRTHRVRGVVVHGAQRGRQLGYPTANLLADDLGVVPADGVYAGWLIRPAHAPDDGTSKRLPAAISVGTNPTFHGVERTVEAYVLGRTDLDLYGEEVVVELVARLRPMVAFDGIPALLDQMADDVARTAGLLGVPAPQRPDAARAATPGGPAGAEAAGA</sequence>
<evidence type="ECO:0000256" key="9">
    <source>
        <dbReference type="ARBA" id="ARBA00022777"/>
    </source>
</evidence>
<dbReference type="EMBL" id="WHJE01000103">
    <property type="protein sequence ID" value="KAE8763002.1"/>
    <property type="molecule type" value="Genomic_DNA"/>
</dbReference>
<keyword evidence="19" id="KW-1185">Reference proteome</keyword>
<dbReference type="Pfam" id="PF06574">
    <property type="entry name" value="FAD_syn"/>
    <property type="match status" value="1"/>
</dbReference>
<feature type="domain" description="Riboflavin kinase" evidence="17">
    <location>
        <begin position="185"/>
        <end position="318"/>
    </location>
</feature>
<dbReference type="InterPro" id="IPR002606">
    <property type="entry name" value="Riboflavin_kinase_bac"/>
</dbReference>
<evidence type="ECO:0000313" key="18">
    <source>
        <dbReference type="EMBL" id="KAE8763002.1"/>
    </source>
</evidence>